<evidence type="ECO:0000313" key="1">
    <source>
        <dbReference type="EMBL" id="RYB07636.1"/>
    </source>
</evidence>
<dbReference type="Pfam" id="PF11306">
    <property type="entry name" value="DUF3108"/>
    <property type="match status" value="1"/>
</dbReference>
<gene>
    <name evidence="1" type="ORF">D3272_00440</name>
</gene>
<dbReference type="Proteomes" id="UP000289411">
    <property type="component" value="Unassembled WGS sequence"/>
</dbReference>
<dbReference type="InterPro" id="IPR021457">
    <property type="entry name" value="DUF3108"/>
</dbReference>
<proteinExistence type="predicted"/>
<accession>A0A4Q2RI06</accession>
<dbReference type="EMBL" id="QYBC01000001">
    <property type="protein sequence ID" value="RYB07636.1"/>
    <property type="molecule type" value="Genomic_DNA"/>
</dbReference>
<sequence>MPLSWRKLRGLTLLSRQLRPARPPRDADPMRSPVPALASAAAVLLAATAPALAAAPHAAPAPDATPVHLRYGVALIGLPIGTATVDGSVGAKDYRLLGTGKLTGIAGVLVDTKGAVTATGAHRDGHLTPSGFAATAGTPHYLLTIRMAEEKNAATQVEITPPYLQSPDRIPVSPADKRGIIDPMSSFIMPVPGTGDVLGPAACDRTLPLFDGGVRFNVVLSFKRLQQVASPAYTGPVAVCAARYQPISGYRPDRPVNKFMIDNKDMETWLAPLGTTRFVYPYHVAVMSMIGMVTIEATDVSFAAPLKAAGAQ</sequence>
<organism evidence="1 2">
    <name type="scientific">Lichenibacterium ramalinae</name>
    <dbReference type="NCBI Taxonomy" id="2316527"/>
    <lineage>
        <taxon>Bacteria</taxon>
        <taxon>Pseudomonadati</taxon>
        <taxon>Pseudomonadota</taxon>
        <taxon>Alphaproteobacteria</taxon>
        <taxon>Hyphomicrobiales</taxon>
        <taxon>Lichenihabitantaceae</taxon>
        <taxon>Lichenibacterium</taxon>
    </lineage>
</organism>
<evidence type="ECO:0000313" key="2">
    <source>
        <dbReference type="Proteomes" id="UP000289411"/>
    </source>
</evidence>
<reference evidence="1 2" key="1">
    <citation type="submission" date="2018-09" db="EMBL/GenBank/DDBJ databases">
        <authorList>
            <person name="Grouzdev D.S."/>
            <person name="Krutkina M.S."/>
        </authorList>
    </citation>
    <scope>NUCLEOTIDE SEQUENCE [LARGE SCALE GENOMIC DNA]</scope>
    <source>
        <strain evidence="1 2">RmlP001</strain>
    </source>
</reference>
<reference evidence="1 2" key="2">
    <citation type="submission" date="2019-02" db="EMBL/GenBank/DDBJ databases">
        <title>'Lichenibacterium ramalinii' gen. nov. sp. nov., 'Lichenibacterium minor' gen. nov. sp. nov.</title>
        <authorList>
            <person name="Pankratov T."/>
        </authorList>
    </citation>
    <scope>NUCLEOTIDE SEQUENCE [LARGE SCALE GENOMIC DNA]</scope>
    <source>
        <strain evidence="1 2">RmlP001</strain>
    </source>
</reference>
<comment type="caution">
    <text evidence="1">The sequence shown here is derived from an EMBL/GenBank/DDBJ whole genome shotgun (WGS) entry which is preliminary data.</text>
</comment>
<dbReference type="OrthoDB" id="7630100at2"/>
<dbReference type="AlphaFoldDB" id="A0A4Q2RI06"/>
<protein>
    <submittedName>
        <fullName evidence="1">DUF3108 domain-containing protein</fullName>
    </submittedName>
</protein>
<name>A0A4Q2RI06_9HYPH</name>
<keyword evidence="2" id="KW-1185">Reference proteome</keyword>